<dbReference type="SUPFAM" id="SSF55486">
    <property type="entry name" value="Metalloproteases ('zincins'), catalytic domain"/>
    <property type="match status" value="1"/>
</dbReference>
<name>A0A645CQY4_9ZZZZ</name>
<evidence type="ECO:0000313" key="1">
    <source>
        <dbReference type="EMBL" id="MPM79333.1"/>
    </source>
</evidence>
<dbReference type="GO" id="GO:0004181">
    <property type="term" value="F:metallocarboxypeptidase activity"/>
    <property type="evidence" value="ECO:0007669"/>
    <property type="project" value="InterPro"/>
</dbReference>
<proteinExistence type="predicted"/>
<keyword evidence="1" id="KW-0645">Protease</keyword>
<keyword evidence="1" id="KW-0121">Carboxypeptidase</keyword>
<accession>A0A645CQY4</accession>
<organism evidence="1">
    <name type="scientific">bioreactor metagenome</name>
    <dbReference type="NCBI Taxonomy" id="1076179"/>
    <lineage>
        <taxon>unclassified sequences</taxon>
        <taxon>metagenomes</taxon>
        <taxon>ecological metagenomes</taxon>
    </lineage>
</organism>
<dbReference type="GO" id="GO:0006508">
    <property type="term" value="P:proteolysis"/>
    <property type="evidence" value="ECO:0007669"/>
    <property type="project" value="InterPro"/>
</dbReference>
<comment type="caution">
    <text evidence="1">The sequence shown here is derived from an EMBL/GenBank/DDBJ whole genome shotgun (WGS) entry which is preliminary data.</text>
</comment>
<dbReference type="EC" id="3.4.17.19" evidence="1"/>
<protein>
    <submittedName>
        <fullName evidence="1">Carboxypeptidase 1</fullName>
        <ecNumber evidence="1">3.4.17.19</ecNumber>
    </submittedName>
</protein>
<dbReference type="PANTHER" id="PTHR34217:SF1">
    <property type="entry name" value="CARBOXYPEPTIDASE 1"/>
    <property type="match status" value="1"/>
</dbReference>
<dbReference type="PRINTS" id="PR00998">
    <property type="entry name" value="CRBOXYPTASET"/>
</dbReference>
<reference evidence="1" key="1">
    <citation type="submission" date="2019-08" db="EMBL/GenBank/DDBJ databases">
        <authorList>
            <person name="Kucharzyk K."/>
            <person name="Murdoch R.W."/>
            <person name="Higgins S."/>
            <person name="Loffler F."/>
        </authorList>
    </citation>
    <scope>NUCLEOTIDE SEQUENCE</scope>
</reference>
<keyword evidence="1" id="KW-0378">Hydrolase</keyword>
<gene>
    <name evidence="1" type="primary">ypwA_4</name>
    <name evidence="1" type="ORF">SDC9_126366</name>
</gene>
<dbReference type="Gene3D" id="1.10.1370.30">
    <property type="match status" value="1"/>
</dbReference>
<sequence length="282" mass="32182">MRFDLLSGVVKTSAHPFTTGSGSPTDVRFTVKYQDEYFPGAMMASLHEMGHALHSQQGNPAYAGTNLNGGPSAGIGESQSRFYENYIGRSQAFWQTHFPALQKFIPELYDLSPNDFWRMLNRSKAVLTRIEADELTYPLHIILRYEIERAIFAGEVKVKDLPELWNAKCADYLGIVPKTDTEGVLQDVHWGGNVGFGYFPTYALGTAYAAQFDRTLRQELDVDTLIRENKMEVIKSWLKDKIHFSCGLKTPEQILLEVTGEPFNVQYYLDYLKSKYRQIYFS</sequence>
<dbReference type="PANTHER" id="PTHR34217">
    <property type="entry name" value="METAL-DEPENDENT CARBOXYPEPTIDASE"/>
    <property type="match status" value="1"/>
</dbReference>
<dbReference type="Pfam" id="PF02074">
    <property type="entry name" value="Peptidase_M32"/>
    <property type="match status" value="1"/>
</dbReference>
<dbReference type="AlphaFoldDB" id="A0A645CQY4"/>
<dbReference type="InterPro" id="IPR001333">
    <property type="entry name" value="Peptidase_M32_Taq"/>
</dbReference>
<dbReference type="PROSITE" id="PS52034">
    <property type="entry name" value="PEPTIDASE_M32"/>
    <property type="match status" value="1"/>
</dbReference>
<dbReference type="EMBL" id="VSSQ01029272">
    <property type="protein sequence ID" value="MPM79333.1"/>
    <property type="molecule type" value="Genomic_DNA"/>
</dbReference>